<dbReference type="AlphaFoldDB" id="A0A3D9VCS4"/>
<keyword evidence="5 8" id="KW-0812">Transmembrane</keyword>
<protein>
    <submittedName>
        <fullName evidence="9">Spore germination protein (Amino acid permease)</fullName>
    </submittedName>
</protein>
<dbReference type="InterPro" id="IPR004761">
    <property type="entry name" value="Spore_GerAB"/>
</dbReference>
<dbReference type="GO" id="GO:0016020">
    <property type="term" value="C:membrane"/>
    <property type="evidence" value="ECO:0007669"/>
    <property type="project" value="UniProtKB-SubCell"/>
</dbReference>
<feature type="transmembrane region" description="Helical" evidence="8">
    <location>
        <begin position="42"/>
        <end position="62"/>
    </location>
</feature>
<evidence type="ECO:0000256" key="1">
    <source>
        <dbReference type="ARBA" id="ARBA00004141"/>
    </source>
</evidence>
<feature type="transmembrane region" description="Helical" evidence="8">
    <location>
        <begin position="121"/>
        <end position="139"/>
    </location>
</feature>
<keyword evidence="6 8" id="KW-1133">Transmembrane helix</keyword>
<gene>
    <name evidence="9" type="ORF">DET55_1061</name>
</gene>
<dbReference type="Gene3D" id="1.20.1740.10">
    <property type="entry name" value="Amino acid/polyamine transporter I"/>
    <property type="match status" value="1"/>
</dbReference>
<sequence>MGNLKFQNITLFEFIVFIHSLQLASGMLIMPSPLATTAGTDGWISIILGWMVTSIIGVFIVLMLQKSPSKNFSQILKTYFGKWLGTIFLLLYAFYLFFAGFNTLLKATDIIKVWIFPSTPAYQIAILLLLPFIILSLSGIRALTSYSMLVFFFTAWMPLFLLFSLKSNYNPLHLLPIFKDGISPIVKATKETITPYAGLEIAYFIYPFLQKKQKAIKGILIANTGTMFFYLYVTILSYIYFSPEGIKDVIWPVFH</sequence>
<evidence type="ECO:0000256" key="5">
    <source>
        <dbReference type="ARBA" id="ARBA00022692"/>
    </source>
</evidence>
<feature type="transmembrane region" description="Helical" evidence="8">
    <location>
        <begin position="221"/>
        <end position="241"/>
    </location>
</feature>
<dbReference type="RefSeq" id="WP_116100551.1">
    <property type="nucleotide sequence ID" value="NZ_QTTY01000006.1"/>
</dbReference>
<evidence type="ECO:0000256" key="3">
    <source>
        <dbReference type="ARBA" id="ARBA00022448"/>
    </source>
</evidence>
<dbReference type="EMBL" id="QTTY01000006">
    <property type="protein sequence ID" value="REF39056.1"/>
    <property type="molecule type" value="Genomic_DNA"/>
</dbReference>
<comment type="similarity">
    <text evidence="2">Belongs to the amino acid-polyamine-organocation (APC) superfamily. Spore germination protein (SGP) (TC 2.A.3.9) family.</text>
</comment>
<evidence type="ECO:0000256" key="7">
    <source>
        <dbReference type="ARBA" id="ARBA00023136"/>
    </source>
</evidence>
<dbReference type="GO" id="GO:0009847">
    <property type="term" value="P:spore germination"/>
    <property type="evidence" value="ECO:0007669"/>
    <property type="project" value="InterPro"/>
</dbReference>
<evidence type="ECO:0000256" key="6">
    <source>
        <dbReference type="ARBA" id="ARBA00022989"/>
    </source>
</evidence>
<dbReference type="NCBIfam" id="TIGR00912">
    <property type="entry name" value="2A0309"/>
    <property type="match status" value="1"/>
</dbReference>
<keyword evidence="4" id="KW-0309">Germination</keyword>
<dbReference type="PANTHER" id="PTHR34975:SF2">
    <property type="entry name" value="SPORE GERMINATION PROTEIN A2"/>
    <property type="match status" value="1"/>
</dbReference>
<dbReference type="Proteomes" id="UP000256530">
    <property type="component" value="Unassembled WGS sequence"/>
</dbReference>
<proteinExistence type="inferred from homology"/>
<keyword evidence="3" id="KW-0813">Transport</keyword>
<comment type="subcellular location">
    <subcellularLocation>
        <location evidence="1">Membrane</location>
        <topology evidence="1">Multi-pass membrane protein</topology>
    </subcellularLocation>
</comment>
<comment type="caution">
    <text evidence="9">The sequence shown here is derived from an EMBL/GenBank/DDBJ whole genome shotgun (WGS) entry which is preliminary data.</text>
</comment>
<accession>A0A3D9VCS4</accession>
<evidence type="ECO:0000313" key="9">
    <source>
        <dbReference type="EMBL" id="REF39056.1"/>
    </source>
</evidence>
<dbReference type="Pfam" id="PF03845">
    <property type="entry name" value="Spore_permease"/>
    <property type="match status" value="1"/>
</dbReference>
<organism evidence="9 10">
    <name type="scientific">Bacillus mycoides</name>
    <dbReference type="NCBI Taxonomy" id="1405"/>
    <lineage>
        <taxon>Bacteria</taxon>
        <taxon>Bacillati</taxon>
        <taxon>Bacillota</taxon>
        <taxon>Bacilli</taxon>
        <taxon>Bacillales</taxon>
        <taxon>Bacillaceae</taxon>
        <taxon>Bacillus</taxon>
        <taxon>Bacillus cereus group</taxon>
    </lineage>
</organism>
<dbReference type="PANTHER" id="PTHR34975">
    <property type="entry name" value="SPORE GERMINATION PROTEIN A2"/>
    <property type="match status" value="1"/>
</dbReference>
<feature type="transmembrane region" description="Helical" evidence="8">
    <location>
        <begin position="83"/>
        <end position="101"/>
    </location>
</feature>
<feature type="transmembrane region" description="Helical" evidence="8">
    <location>
        <begin position="146"/>
        <end position="165"/>
    </location>
</feature>
<name>A0A3D9VCS4_BACMY</name>
<keyword evidence="7 8" id="KW-0472">Membrane</keyword>
<feature type="transmembrane region" description="Helical" evidence="8">
    <location>
        <begin position="12"/>
        <end position="30"/>
    </location>
</feature>
<evidence type="ECO:0000256" key="8">
    <source>
        <dbReference type="SAM" id="Phobius"/>
    </source>
</evidence>
<evidence type="ECO:0000256" key="4">
    <source>
        <dbReference type="ARBA" id="ARBA00022544"/>
    </source>
</evidence>
<feature type="non-terminal residue" evidence="9">
    <location>
        <position position="255"/>
    </location>
</feature>
<evidence type="ECO:0000313" key="10">
    <source>
        <dbReference type="Proteomes" id="UP000256530"/>
    </source>
</evidence>
<evidence type="ECO:0000256" key="2">
    <source>
        <dbReference type="ARBA" id="ARBA00007998"/>
    </source>
</evidence>
<reference evidence="9 10" key="1">
    <citation type="submission" date="2018-08" db="EMBL/GenBank/DDBJ databases">
        <title>Freshwater and sediment microbial communities from various areas in North America, analyzing microbe dynamics in response to fracking.</title>
        <authorList>
            <person name="Lamendella R."/>
        </authorList>
    </citation>
    <scope>NUCLEOTIDE SEQUENCE [LARGE SCALE GENOMIC DNA]</scope>
    <source>
        <strain evidence="9 10">DB-1</strain>
    </source>
</reference>